<gene>
    <name evidence="1" type="ORF">PHAVU_004G137000g</name>
</gene>
<dbReference type="Gramene" id="ESW24512">
    <property type="protein sequence ID" value="ESW24512"/>
    <property type="gene ID" value="PHAVU_004G137000g"/>
</dbReference>
<dbReference type="OrthoDB" id="1938131at2759"/>
<dbReference type="Proteomes" id="UP000000226">
    <property type="component" value="Chromosome 4"/>
</dbReference>
<keyword evidence="2" id="KW-1185">Reference proteome</keyword>
<evidence type="ECO:0000313" key="2">
    <source>
        <dbReference type="Proteomes" id="UP000000226"/>
    </source>
</evidence>
<dbReference type="OMA" id="RWANCIL"/>
<dbReference type="EMBL" id="CM002291">
    <property type="protein sequence ID" value="ESW24512.1"/>
    <property type="molecule type" value="Genomic_DNA"/>
</dbReference>
<proteinExistence type="predicted"/>
<dbReference type="STRING" id="3885.V7C2W1"/>
<dbReference type="AlphaFoldDB" id="V7C2W1"/>
<evidence type="ECO:0000313" key="1">
    <source>
        <dbReference type="EMBL" id="ESW24512.1"/>
    </source>
</evidence>
<sequence>MIKCDSHVILMAFKNSHIIPWKLRNRWLNCIERARSMSMHISHIFREGKGCPHRLADYGTTCQDFHWWDNIPDFLNDVFFRERYNLPWYRFSS</sequence>
<organism evidence="1 2">
    <name type="scientific">Phaseolus vulgaris</name>
    <name type="common">Kidney bean</name>
    <name type="synonym">French bean</name>
    <dbReference type="NCBI Taxonomy" id="3885"/>
    <lineage>
        <taxon>Eukaryota</taxon>
        <taxon>Viridiplantae</taxon>
        <taxon>Streptophyta</taxon>
        <taxon>Embryophyta</taxon>
        <taxon>Tracheophyta</taxon>
        <taxon>Spermatophyta</taxon>
        <taxon>Magnoliopsida</taxon>
        <taxon>eudicotyledons</taxon>
        <taxon>Gunneridae</taxon>
        <taxon>Pentapetalae</taxon>
        <taxon>rosids</taxon>
        <taxon>fabids</taxon>
        <taxon>Fabales</taxon>
        <taxon>Fabaceae</taxon>
        <taxon>Papilionoideae</taxon>
        <taxon>50 kb inversion clade</taxon>
        <taxon>NPAAA clade</taxon>
        <taxon>indigoferoid/millettioid clade</taxon>
        <taxon>Phaseoleae</taxon>
        <taxon>Phaseolus</taxon>
    </lineage>
</organism>
<evidence type="ECO:0008006" key="3">
    <source>
        <dbReference type="Google" id="ProtNLM"/>
    </source>
</evidence>
<reference evidence="2" key="1">
    <citation type="journal article" date="2014" name="Nat. Genet.">
        <title>A reference genome for common bean and genome-wide analysis of dual domestications.</title>
        <authorList>
            <person name="Schmutz J."/>
            <person name="McClean P.E."/>
            <person name="Mamidi S."/>
            <person name="Wu G.A."/>
            <person name="Cannon S.B."/>
            <person name="Grimwood J."/>
            <person name="Jenkins J."/>
            <person name="Shu S."/>
            <person name="Song Q."/>
            <person name="Chavarro C."/>
            <person name="Torres-Torres M."/>
            <person name="Geffroy V."/>
            <person name="Moghaddam S.M."/>
            <person name="Gao D."/>
            <person name="Abernathy B."/>
            <person name="Barry K."/>
            <person name="Blair M."/>
            <person name="Brick M.A."/>
            <person name="Chovatia M."/>
            <person name="Gepts P."/>
            <person name="Goodstein D.M."/>
            <person name="Gonzales M."/>
            <person name="Hellsten U."/>
            <person name="Hyten D.L."/>
            <person name="Jia G."/>
            <person name="Kelly J.D."/>
            <person name="Kudrna D."/>
            <person name="Lee R."/>
            <person name="Richard M.M."/>
            <person name="Miklas P.N."/>
            <person name="Osorno J.M."/>
            <person name="Rodrigues J."/>
            <person name="Thareau V."/>
            <person name="Urrea C.A."/>
            <person name="Wang M."/>
            <person name="Yu Y."/>
            <person name="Zhang M."/>
            <person name="Wing R.A."/>
            <person name="Cregan P.B."/>
            <person name="Rokhsar D.S."/>
            <person name="Jackson S.A."/>
        </authorList>
    </citation>
    <scope>NUCLEOTIDE SEQUENCE [LARGE SCALE GENOMIC DNA]</scope>
    <source>
        <strain evidence="2">cv. G19833</strain>
    </source>
</reference>
<accession>V7C2W1</accession>
<protein>
    <recommendedName>
        <fullName evidence="3">RNase H type-1 domain-containing protein</fullName>
    </recommendedName>
</protein>
<name>V7C2W1_PHAVU</name>